<protein>
    <submittedName>
        <fullName evidence="1">Uncharacterized protein</fullName>
    </submittedName>
</protein>
<evidence type="ECO:0000313" key="2">
    <source>
        <dbReference type="Proteomes" id="UP000221980"/>
    </source>
</evidence>
<reference evidence="1 2" key="1">
    <citation type="journal article" date="2017" name="Nat. Microbiol.">
        <title>Natural product diversity associated with the nematode symbionts Photorhabdus and Xenorhabdus.</title>
        <authorList>
            <person name="Tobias N.J."/>
            <person name="Wolff H."/>
            <person name="Djahanschiri B."/>
            <person name="Grundmann F."/>
            <person name="Kronenwerth M."/>
            <person name="Shi Y.M."/>
            <person name="Simonyi S."/>
            <person name="Grun P."/>
            <person name="Shapiro-Ilan D."/>
            <person name="Pidot S.J."/>
            <person name="Stinear T.P."/>
            <person name="Ebersberger I."/>
            <person name="Bode H.B."/>
        </authorList>
    </citation>
    <scope>NUCLEOTIDE SEQUENCE [LARGE SCALE GENOMIC DNA]</scope>
    <source>
        <strain evidence="1 2">DSM 17902</strain>
    </source>
</reference>
<dbReference type="OrthoDB" id="9981620at2"/>
<gene>
    <name evidence="1" type="ORF">Xmir_04373</name>
</gene>
<evidence type="ECO:0000313" key="1">
    <source>
        <dbReference type="EMBL" id="PHM44958.1"/>
    </source>
</evidence>
<dbReference type="AlphaFoldDB" id="A0A2D0JJ52"/>
<sequence length="76" mass="8471">MPPTTQLVLSETVYPSKISRSNIGDVAIHPGAARTTFIDATIFDGKLWRDLDLNRFGFSKNSMNFDRPQSIAAYHA</sequence>
<name>A0A2D0JJ52_9GAMM</name>
<keyword evidence="2" id="KW-1185">Reference proteome</keyword>
<dbReference type="Proteomes" id="UP000221980">
    <property type="component" value="Unassembled WGS sequence"/>
</dbReference>
<accession>A0A2D0JJ52</accession>
<dbReference type="EMBL" id="NITZ01000059">
    <property type="protein sequence ID" value="PHM44958.1"/>
    <property type="molecule type" value="Genomic_DNA"/>
</dbReference>
<organism evidence="1 2">
    <name type="scientific">Xenorhabdus miraniensis</name>
    <dbReference type="NCBI Taxonomy" id="351674"/>
    <lineage>
        <taxon>Bacteria</taxon>
        <taxon>Pseudomonadati</taxon>
        <taxon>Pseudomonadota</taxon>
        <taxon>Gammaproteobacteria</taxon>
        <taxon>Enterobacterales</taxon>
        <taxon>Morganellaceae</taxon>
        <taxon>Xenorhabdus</taxon>
    </lineage>
</organism>
<proteinExistence type="predicted"/>
<comment type="caution">
    <text evidence="1">The sequence shown here is derived from an EMBL/GenBank/DDBJ whole genome shotgun (WGS) entry which is preliminary data.</text>
</comment>
<dbReference type="RefSeq" id="WP_099116080.1">
    <property type="nucleotide sequence ID" value="NZ_CAWNQI010000094.1"/>
</dbReference>